<name>A0A8J2KZ90_9HEXA</name>
<accession>A0A8J2KZ90</accession>
<evidence type="ECO:0000313" key="1">
    <source>
        <dbReference type="EMBL" id="CAG7822787.1"/>
    </source>
</evidence>
<comment type="caution">
    <text evidence="1">The sequence shown here is derived from an EMBL/GenBank/DDBJ whole genome shotgun (WGS) entry which is preliminary data.</text>
</comment>
<dbReference type="AlphaFoldDB" id="A0A8J2KZ90"/>
<protein>
    <submittedName>
        <fullName evidence="1">Uncharacterized protein</fullName>
    </submittedName>
</protein>
<organism evidence="1 2">
    <name type="scientific">Allacma fusca</name>
    <dbReference type="NCBI Taxonomy" id="39272"/>
    <lineage>
        <taxon>Eukaryota</taxon>
        <taxon>Metazoa</taxon>
        <taxon>Ecdysozoa</taxon>
        <taxon>Arthropoda</taxon>
        <taxon>Hexapoda</taxon>
        <taxon>Collembola</taxon>
        <taxon>Symphypleona</taxon>
        <taxon>Sminthuridae</taxon>
        <taxon>Allacma</taxon>
    </lineage>
</organism>
<sequence>MNGYAVDSEGRSCSYNLSVPNFDILLNKDSFEEAIGLEEQLCNPSIAPRFRTVLKNLANLDILDCVFGGEIRQLQDECYGKKFDQDKYHARFQDLGIYFECMKPG</sequence>
<feature type="non-terminal residue" evidence="1">
    <location>
        <position position="1"/>
    </location>
</feature>
<proteinExistence type="predicted"/>
<reference evidence="1" key="1">
    <citation type="submission" date="2021-06" db="EMBL/GenBank/DDBJ databases">
        <authorList>
            <person name="Hodson N. C."/>
            <person name="Mongue J. A."/>
            <person name="Jaron S. K."/>
        </authorList>
    </citation>
    <scope>NUCLEOTIDE SEQUENCE</scope>
</reference>
<dbReference type="EMBL" id="CAJVCH010527454">
    <property type="protein sequence ID" value="CAG7822787.1"/>
    <property type="molecule type" value="Genomic_DNA"/>
</dbReference>
<keyword evidence="2" id="KW-1185">Reference proteome</keyword>
<evidence type="ECO:0000313" key="2">
    <source>
        <dbReference type="Proteomes" id="UP000708208"/>
    </source>
</evidence>
<dbReference type="Proteomes" id="UP000708208">
    <property type="component" value="Unassembled WGS sequence"/>
</dbReference>
<gene>
    <name evidence="1" type="ORF">AFUS01_LOCUS33040</name>
</gene>